<keyword evidence="1" id="KW-0472">Membrane</keyword>
<reference evidence="2 3" key="4">
    <citation type="journal article" date="2011" name="BMC Genomics">
        <title>RNA-Seq improves annotation of protein-coding genes in the cucumber genome.</title>
        <authorList>
            <person name="Li Z."/>
            <person name="Zhang Z."/>
            <person name="Yan P."/>
            <person name="Huang S."/>
            <person name="Fei Z."/>
            <person name="Lin K."/>
        </authorList>
    </citation>
    <scope>NUCLEOTIDE SEQUENCE [LARGE SCALE GENOMIC DNA]</scope>
    <source>
        <strain evidence="3">cv. 9930</strain>
    </source>
</reference>
<protein>
    <submittedName>
        <fullName evidence="2">Uncharacterized protein</fullName>
    </submittedName>
</protein>
<dbReference type="AlphaFoldDB" id="A0A0A0LGW0"/>
<evidence type="ECO:0000313" key="2">
    <source>
        <dbReference type="EMBL" id="KGN61185.1"/>
    </source>
</evidence>
<dbReference type="Proteomes" id="UP000029981">
    <property type="component" value="Chromosome 2"/>
</dbReference>
<accession>A0A0A0LGW0</accession>
<name>A0A0A0LGW0_CUCSA</name>
<sequence>MDDVGGSAFEALYLSNPTWIPFARPKPHHLSQEIGFLLNCPTPTLIIIIAKPHLLVTGNFPDAFPLLFAFSFLLLRLLLSRFK</sequence>
<keyword evidence="1" id="KW-1133">Transmembrane helix</keyword>
<dbReference type="Gramene" id="KGN61185">
    <property type="protein sequence ID" value="KGN61185"/>
    <property type="gene ID" value="Csa_2G062610"/>
</dbReference>
<evidence type="ECO:0000313" key="3">
    <source>
        <dbReference type="Proteomes" id="UP000029981"/>
    </source>
</evidence>
<gene>
    <name evidence="2" type="ORF">Csa_2G062610</name>
</gene>
<proteinExistence type="predicted"/>
<reference evidence="2 3" key="3">
    <citation type="journal article" date="2010" name="BMC Genomics">
        <title>Transcriptome sequencing and comparative analysis of cucumber flowers with different sex types.</title>
        <authorList>
            <person name="Guo S."/>
            <person name="Zheng Y."/>
            <person name="Joung J.G."/>
            <person name="Liu S."/>
            <person name="Zhang Z."/>
            <person name="Crasta O.R."/>
            <person name="Sobral B.W."/>
            <person name="Xu Y."/>
            <person name="Huang S."/>
            <person name="Fei Z."/>
        </authorList>
    </citation>
    <scope>NUCLEOTIDE SEQUENCE [LARGE SCALE GENOMIC DNA]</scope>
    <source>
        <strain evidence="3">cv. 9930</strain>
    </source>
</reference>
<keyword evidence="1" id="KW-0812">Transmembrane</keyword>
<keyword evidence="3" id="KW-1185">Reference proteome</keyword>
<dbReference type="EMBL" id="CM002923">
    <property type="protein sequence ID" value="KGN61185.1"/>
    <property type="molecule type" value="Genomic_DNA"/>
</dbReference>
<reference evidence="2 3" key="2">
    <citation type="journal article" date="2009" name="PLoS ONE">
        <title>An integrated genetic and cytogenetic map of the cucumber genome.</title>
        <authorList>
            <person name="Ren Y."/>
            <person name="Zhang Z."/>
            <person name="Liu J."/>
            <person name="Staub J.E."/>
            <person name="Han Y."/>
            <person name="Cheng Z."/>
            <person name="Li X."/>
            <person name="Lu J."/>
            <person name="Miao H."/>
            <person name="Kang H."/>
            <person name="Xie B."/>
            <person name="Gu X."/>
            <person name="Wang X."/>
            <person name="Du Y."/>
            <person name="Jin W."/>
            <person name="Huang S."/>
        </authorList>
    </citation>
    <scope>NUCLEOTIDE SEQUENCE [LARGE SCALE GENOMIC DNA]</scope>
    <source>
        <strain evidence="3">cv. 9930</strain>
    </source>
</reference>
<evidence type="ECO:0000256" key="1">
    <source>
        <dbReference type="SAM" id="Phobius"/>
    </source>
</evidence>
<reference evidence="2 3" key="1">
    <citation type="journal article" date="2009" name="Nat. Genet.">
        <title>The genome of the cucumber, Cucumis sativus L.</title>
        <authorList>
            <person name="Huang S."/>
            <person name="Li R."/>
            <person name="Zhang Z."/>
            <person name="Li L."/>
            <person name="Gu X."/>
            <person name="Fan W."/>
            <person name="Lucas W.J."/>
            <person name="Wang X."/>
            <person name="Xie B."/>
            <person name="Ni P."/>
            <person name="Ren Y."/>
            <person name="Zhu H."/>
            <person name="Li J."/>
            <person name="Lin K."/>
            <person name="Jin W."/>
            <person name="Fei Z."/>
            <person name="Li G."/>
            <person name="Staub J."/>
            <person name="Kilian A."/>
            <person name="van der Vossen E.A."/>
            <person name="Wu Y."/>
            <person name="Guo J."/>
            <person name="He J."/>
            <person name="Jia Z."/>
            <person name="Ren Y."/>
            <person name="Tian G."/>
            <person name="Lu Y."/>
            <person name="Ruan J."/>
            <person name="Qian W."/>
            <person name="Wang M."/>
            <person name="Huang Q."/>
            <person name="Li B."/>
            <person name="Xuan Z."/>
            <person name="Cao J."/>
            <person name="Asan"/>
            <person name="Wu Z."/>
            <person name="Zhang J."/>
            <person name="Cai Q."/>
            <person name="Bai Y."/>
            <person name="Zhao B."/>
            <person name="Han Y."/>
            <person name="Li Y."/>
            <person name="Li X."/>
            <person name="Wang S."/>
            <person name="Shi Q."/>
            <person name="Liu S."/>
            <person name="Cho W.K."/>
            <person name="Kim J.Y."/>
            <person name="Xu Y."/>
            <person name="Heller-Uszynska K."/>
            <person name="Miao H."/>
            <person name="Cheng Z."/>
            <person name="Zhang S."/>
            <person name="Wu J."/>
            <person name="Yang Y."/>
            <person name="Kang H."/>
            <person name="Li M."/>
            <person name="Liang H."/>
            <person name="Ren X."/>
            <person name="Shi Z."/>
            <person name="Wen M."/>
            <person name="Jian M."/>
            <person name="Yang H."/>
            <person name="Zhang G."/>
            <person name="Yang Z."/>
            <person name="Chen R."/>
            <person name="Liu S."/>
            <person name="Li J."/>
            <person name="Ma L."/>
            <person name="Liu H."/>
            <person name="Zhou Y."/>
            <person name="Zhao J."/>
            <person name="Fang X."/>
            <person name="Li G."/>
            <person name="Fang L."/>
            <person name="Li Y."/>
            <person name="Liu D."/>
            <person name="Zheng H."/>
            <person name="Zhang Y."/>
            <person name="Qin N."/>
            <person name="Li Z."/>
            <person name="Yang G."/>
            <person name="Yang S."/>
            <person name="Bolund L."/>
            <person name="Kristiansen K."/>
            <person name="Zheng H."/>
            <person name="Li S."/>
            <person name="Zhang X."/>
            <person name="Yang H."/>
            <person name="Wang J."/>
            <person name="Sun R."/>
            <person name="Zhang B."/>
            <person name="Jiang S."/>
            <person name="Wang J."/>
            <person name="Du Y."/>
            <person name="Li S."/>
        </authorList>
    </citation>
    <scope>NUCLEOTIDE SEQUENCE [LARGE SCALE GENOMIC DNA]</scope>
    <source>
        <strain evidence="3">cv. 9930</strain>
    </source>
</reference>
<feature type="transmembrane region" description="Helical" evidence="1">
    <location>
        <begin position="63"/>
        <end position="79"/>
    </location>
</feature>
<organism evidence="2 3">
    <name type="scientific">Cucumis sativus</name>
    <name type="common">Cucumber</name>
    <dbReference type="NCBI Taxonomy" id="3659"/>
    <lineage>
        <taxon>Eukaryota</taxon>
        <taxon>Viridiplantae</taxon>
        <taxon>Streptophyta</taxon>
        <taxon>Embryophyta</taxon>
        <taxon>Tracheophyta</taxon>
        <taxon>Spermatophyta</taxon>
        <taxon>Magnoliopsida</taxon>
        <taxon>eudicotyledons</taxon>
        <taxon>Gunneridae</taxon>
        <taxon>Pentapetalae</taxon>
        <taxon>rosids</taxon>
        <taxon>fabids</taxon>
        <taxon>Cucurbitales</taxon>
        <taxon>Cucurbitaceae</taxon>
        <taxon>Benincaseae</taxon>
        <taxon>Cucumis</taxon>
    </lineage>
</organism>